<evidence type="ECO:0000256" key="2">
    <source>
        <dbReference type="ARBA" id="ARBA00022723"/>
    </source>
</evidence>
<dbReference type="GeneID" id="17281997"/>
<dbReference type="RefSeq" id="XP_005789156.1">
    <property type="nucleotide sequence ID" value="XM_005789099.1"/>
</dbReference>
<evidence type="ECO:0000259" key="6">
    <source>
        <dbReference type="Pfam" id="PF00884"/>
    </source>
</evidence>
<evidence type="ECO:0000256" key="5">
    <source>
        <dbReference type="ARBA" id="ARBA00023180"/>
    </source>
</evidence>
<feature type="domain" description="Sulfatase N-terminal" evidence="6">
    <location>
        <begin position="1"/>
        <end position="370"/>
    </location>
</feature>
<comment type="similarity">
    <text evidence="1">Belongs to the sulfatase family.</text>
</comment>
<dbReference type="PANTHER" id="PTHR10342">
    <property type="entry name" value="ARYLSULFATASE"/>
    <property type="match status" value="1"/>
</dbReference>
<accession>A0A0D3KLU2</accession>
<dbReference type="Pfam" id="PF00884">
    <property type="entry name" value="Sulfatase"/>
    <property type="match status" value="1"/>
</dbReference>
<keyword evidence="5" id="KW-0325">Glycoprotein</keyword>
<dbReference type="Proteomes" id="UP000013827">
    <property type="component" value="Unassembled WGS sequence"/>
</dbReference>
<dbReference type="Gene3D" id="3.30.1120.10">
    <property type="match status" value="1"/>
</dbReference>
<dbReference type="PROSITE" id="PS00149">
    <property type="entry name" value="SULFATASE_2"/>
    <property type="match status" value="1"/>
</dbReference>
<dbReference type="InterPro" id="IPR047115">
    <property type="entry name" value="ARSB"/>
</dbReference>
<dbReference type="HOGENOM" id="CLU_006332_10_1_1"/>
<name>A0A0D3KLU2_EMIH1</name>
<sequence length="555" mass="60714">MLDDLGWADVGFHGSNFPTPAMDELVNGGLELKRLYVNPTCSPTRSAALTGRHPFNMGMQHWTTTFPGSTAALPLDVPTLAEELKAKAGYRTEMVGKWHLGAAKESNLPHRRGFDNFYGILQGATDLYERTLGFCINEAFGVANGTCLPWATASGKSPLESELDDNVFYDFWENSRPVWEDKGTYVMDSYIERVERIIDQAGSTESNPTAEPLFLYFAEQAVHAPLQAPPQPEHLQACVDAGVTGSSSAGNRDMSNRTVLCSMANKVDHSIGRLVEALKKNGMWDNTLVWVLTDNGGMVDWGGELLGWYATTSSSNWPLRGMKTTLFDGGVRAVSFMTGGYLPQSARGQTSSELLHAVDITPTLLALAGVSEADSPPMDGLDAWGAVTTGGTTGRDEIPINIDVGSKFGDAIEDFPANMLIPMLVPNWAPNPRLGVRGGANFSALISWPYKIIVGLPSNAIPADKWGWWSIENYSMVKGPPAREHPRAPVRLYNLEADEGEHNDLSAALPEVVERLMQRVAFYANPDNGFRRPQNNIPRLRANPMKQNWTIGPFL</sequence>
<keyword evidence="4" id="KW-0106">Calcium</keyword>
<reference evidence="7" key="2">
    <citation type="submission" date="2024-10" db="UniProtKB">
        <authorList>
            <consortium name="EnsemblProtists"/>
        </authorList>
    </citation>
    <scope>IDENTIFICATION</scope>
</reference>
<keyword evidence="8" id="KW-1185">Reference proteome</keyword>
<reference evidence="8" key="1">
    <citation type="journal article" date="2013" name="Nature">
        <title>Pan genome of the phytoplankton Emiliania underpins its global distribution.</title>
        <authorList>
            <person name="Read B.A."/>
            <person name="Kegel J."/>
            <person name="Klute M.J."/>
            <person name="Kuo A."/>
            <person name="Lefebvre S.C."/>
            <person name="Maumus F."/>
            <person name="Mayer C."/>
            <person name="Miller J."/>
            <person name="Monier A."/>
            <person name="Salamov A."/>
            <person name="Young J."/>
            <person name="Aguilar M."/>
            <person name="Claverie J.M."/>
            <person name="Frickenhaus S."/>
            <person name="Gonzalez K."/>
            <person name="Herman E.K."/>
            <person name="Lin Y.C."/>
            <person name="Napier J."/>
            <person name="Ogata H."/>
            <person name="Sarno A.F."/>
            <person name="Shmutz J."/>
            <person name="Schroeder D."/>
            <person name="de Vargas C."/>
            <person name="Verret F."/>
            <person name="von Dassow P."/>
            <person name="Valentin K."/>
            <person name="Van de Peer Y."/>
            <person name="Wheeler G."/>
            <person name="Dacks J.B."/>
            <person name="Delwiche C.F."/>
            <person name="Dyhrman S.T."/>
            <person name="Glockner G."/>
            <person name="John U."/>
            <person name="Richards T."/>
            <person name="Worden A.Z."/>
            <person name="Zhang X."/>
            <person name="Grigoriev I.V."/>
            <person name="Allen A.E."/>
            <person name="Bidle K."/>
            <person name="Borodovsky M."/>
            <person name="Bowler C."/>
            <person name="Brownlee C."/>
            <person name="Cock J.M."/>
            <person name="Elias M."/>
            <person name="Gladyshev V.N."/>
            <person name="Groth M."/>
            <person name="Guda C."/>
            <person name="Hadaegh A."/>
            <person name="Iglesias-Rodriguez M.D."/>
            <person name="Jenkins J."/>
            <person name="Jones B.M."/>
            <person name="Lawson T."/>
            <person name="Leese F."/>
            <person name="Lindquist E."/>
            <person name="Lobanov A."/>
            <person name="Lomsadze A."/>
            <person name="Malik S.B."/>
            <person name="Marsh M.E."/>
            <person name="Mackinder L."/>
            <person name="Mock T."/>
            <person name="Mueller-Roeber B."/>
            <person name="Pagarete A."/>
            <person name="Parker M."/>
            <person name="Probert I."/>
            <person name="Quesneville H."/>
            <person name="Raines C."/>
            <person name="Rensing S.A."/>
            <person name="Riano-Pachon D.M."/>
            <person name="Richier S."/>
            <person name="Rokitta S."/>
            <person name="Shiraiwa Y."/>
            <person name="Soanes D.M."/>
            <person name="van der Giezen M."/>
            <person name="Wahlund T.M."/>
            <person name="Williams B."/>
            <person name="Wilson W."/>
            <person name="Wolfe G."/>
            <person name="Wurch L.L."/>
        </authorList>
    </citation>
    <scope>NUCLEOTIDE SEQUENCE</scope>
</reference>
<dbReference type="InterPro" id="IPR017850">
    <property type="entry name" value="Alkaline_phosphatase_core_sf"/>
</dbReference>
<dbReference type="InterPro" id="IPR024607">
    <property type="entry name" value="Sulfatase_CS"/>
</dbReference>
<keyword evidence="3" id="KW-0378">Hydrolase</keyword>
<dbReference type="PaxDb" id="2903-EOD36727"/>
<dbReference type="Gene3D" id="3.40.720.10">
    <property type="entry name" value="Alkaline Phosphatase, subunit A"/>
    <property type="match status" value="1"/>
</dbReference>
<dbReference type="STRING" id="2903.R1DP18"/>
<evidence type="ECO:0000256" key="3">
    <source>
        <dbReference type="ARBA" id="ARBA00022801"/>
    </source>
</evidence>
<dbReference type="eggNOG" id="KOG3867">
    <property type="taxonomic scope" value="Eukaryota"/>
</dbReference>
<dbReference type="OMA" id="MIKCPPR"/>
<protein>
    <recommendedName>
        <fullName evidence="6">Sulfatase N-terminal domain-containing protein</fullName>
    </recommendedName>
</protein>
<evidence type="ECO:0000313" key="8">
    <source>
        <dbReference type="Proteomes" id="UP000013827"/>
    </source>
</evidence>
<dbReference type="GO" id="GO:0008484">
    <property type="term" value="F:sulfuric ester hydrolase activity"/>
    <property type="evidence" value="ECO:0007669"/>
    <property type="project" value="InterPro"/>
</dbReference>
<evidence type="ECO:0000313" key="7">
    <source>
        <dbReference type="EnsemblProtists" id="EOD36727"/>
    </source>
</evidence>
<evidence type="ECO:0000256" key="1">
    <source>
        <dbReference type="ARBA" id="ARBA00008779"/>
    </source>
</evidence>
<dbReference type="KEGG" id="ehx:EMIHUDRAFT_433677"/>
<dbReference type="InterPro" id="IPR000917">
    <property type="entry name" value="Sulfatase_N"/>
</dbReference>
<proteinExistence type="inferred from homology"/>
<evidence type="ECO:0000256" key="4">
    <source>
        <dbReference type="ARBA" id="ARBA00022837"/>
    </source>
</evidence>
<organism evidence="7 8">
    <name type="scientific">Emiliania huxleyi (strain CCMP1516)</name>
    <dbReference type="NCBI Taxonomy" id="280463"/>
    <lineage>
        <taxon>Eukaryota</taxon>
        <taxon>Haptista</taxon>
        <taxon>Haptophyta</taxon>
        <taxon>Prymnesiophyceae</taxon>
        <taxon>Isochrysidales</taxon>
        <taxon>Noelaerhabdaceae</taxon>
        <taxon>Emiliania</taxon>
    </lineage>
</organism>
<dbReference type="EnsemblProtists" id="EOD36727">
    <property type="protein sequence ID" value="EOD36727"/>
    <property type="gene ID" value="EMIHUDRAFT_433677"/>
</dbReference>
<dbReference type="SUPFAM" id="SSF53649">
    <property type="entry name" value="Alkaline phosphatase-like"/>
    <property type="match status" value="1"/>
</dbReference>
<keyword evidence="2" id="KW-0479">Metal-binding</keyword>
<dbReference type="AlphaFoldDB" id="A0A0D3KLU2"/>
<dbReference type="GO" id="GO:0046872">
    <property type="term" value="F:metal ion binding"/>
    <property type="evidence" value="ECO:0007669"/>
    <property type="project" value="UniProtKB-KW"/>
</dbReference>
<dbReference type="CDD" id="cd16029">
    <property type="entry name" value="4-S"/>
    <property type="match status" value="1"/>
</dbReference>
<dbReference type="PANTHER" id="PTHR10342:SF274">
    <property type="entry name" value="ARYLSULFATASE B"/>
    <property type="match status" value="1"/>
</dbReference>